<dbReference type="Pfam" id="PF10354">
    <property type="entry name" value="BMT5-like"/>
    <property type="match status" value="1"/>
</dbReference>
<dbReference type="InterPro" id="IPR013087">
    <property type="entry name" value="Znf_C2H2_type"/>
</dbReference>
<dbReference type="InterPro" id="IPR019446">
    <property type="entry name" value="BMT5-like"/>
</dbReference>
<dbReference type="Proteomes" id="UP000319462">
    <property type="component" value="Chromosome 25"/>
</dbReference>
<dbReference type="Gene3D" id="3.30.160.60">
    <property type="entry name" value="Classic Zinc Finger"/>
    <property type="match status" value="1"/>
</dbReference>
<evidence type="ECO:0000313" key="3">
    <source>
        <dbReference type="Proteomes" id="UP000319462"/>
    </source>
</evidence>
<gene>
    <name evidence="2" type="ORF">LBRM2904_25.0030</name>
</gene>
<dbReference type="AlphaFoldDB" id="A0A3P3Z849"/>
<dbReference type="GO" id="GO:0070475">
    <property type="term" value="P:rRNA base methylation"/>
    <property type="evidence" value="ECO:0007669"/>
    <property type="project" value="InterPro"/>
</dbReference>
<feature type="domain" description="C2H2-type" evidence="1">
    <location>
        <begin position="444"/>
        <end position="469"/>
    </location>
</feature>
<dbReference type="GO" id="GO:0005737">
    <property type="term" value="C:cytoplasm"/>
    <property type="evidence" value="ECO:0007669"/>
    <property type="project" value="TreeGrafter"/>
</dbReference>
<dbReference type="SMART" id="SM00355">
    <property type="entry name" value="ZnF_C2H2"/>
    <property type="match status" value="3"/>
</dbReference>
<protein>
    <submittedName>
        <fullName evidence="2">Domain_of_uncharacterized_function_(DUF2431)</fullName>
    </submittedName>
</protein>
<evidence type="ECO:0000259" key="1">
    <source>
        <dbReference type="SMART" id="SM00355"/>
    </source>
</evidence>
<dbReference type="PANTHER" id="PTHR11538:SF26">
    <property type="entry name" value="FERREDOXIN-FOLD ANTICODON-BINDING DOMAIN-CONTAINING PROTEIN 1"/>
    <property type="match status" value="1"/>
</dbReference>
<dbReference type="EMBL" id="LS997624">
    <property type="protein sequence ID" value="SYZ66411.1"/>
    <property type="molecule type" value="Genomic_DNA"/>
</dbReference>
<accession>A0A3P3Z849</accession>
<sequence length="584" mass="65326">MPETRSDEVCHRTQPETRVLPDPLSILLVGEGNLSFTYALVKRLSSSAAVRRATRSDLTDGVRRRDTVVEVTATTFDSAADLLRKYPEAGRYLTYFAAKQRVRVRYFGGVNATSLSSVSAALRDSPSHLLIFNNPHIGFEDLYRQRSLLSHFFRSARDLHIEAPTVDYPQEVVVTLCDDQAQRWDLLGCAARSGYLCVAAVPLRSVDFPEYTNRRHQSAAAFPFRIMVQYYFVAPQVALHEELCGLSAELMLWEQERRSRAEDGLPCRYTCVEWLRVAKRCFGLCSEAPAGEAQLSDAAASRACASSSDAFSVNITGCSAEQPLPLLHPTLVDRVVGATVMAPGFAQPSVGQAGAFMPYLPRSTWVSLYRAQRLAERQPRSPSAIPAPKNVPPLPPHLDALSLGRELTSRESKKLDRYLCGYGPAMKARADQRRQAATETPCSWGCDKCRPPRIFETEDDLRQHHAAKHFLATQLAPTLYARVQEQIETPMQRLEDALNDMHLRQSVDQGYCDVCDLQFKSVDAYEEHLRYLVPLPVDDVANLVCDVCQPAKCFTDRRALVQHQATKHSLVDWQTRKGATPAKQ</sequence>
<dbReference type="GO" id="GO:0070042">
    <property type="term" value="F:rRNA (uridine-N3-)-methyltransferase activity"/>
    <property type="evidence" value="ECO:0007669"/>
    <property type="project" value="InterPro"/>
</dbReference>
<proteinExistence type="predicted"/>
<evidence type="ECO:0000313" key="2">
    <source>
        <dbReference type="EMBL" id="SYZ66411.1"/>
    </source>
</evidence>
<organism evidence="2 3">
    <name type="scientific">Leishmania braziliensis MHOM/BR/75/M2904</name>
    <dbReference type="NCBI Taxonomy" id="420245"/>
    <lineage>
        <taxon>Eukaryota</taxon>
        <taxon>Discoba</taxon>
        <taxon>Euglenozoa</taxon>
        <taxon>Kinetoplastea</taxon>
        <taxon>Metakinetoplastina</taxon>
        <taxon>Trypanosomatida</taxon>
        <taxon>Trypanosomatidae</taxon>
        <taxon>Leishmaniinae</taxon>
        <taxon>Leishmania</taxon>
        <taxon>Leishmania braziliensis species complex</taxon>
    </lineage>
</organism>
<feature type="domain" description="C2H2-type" evidence="1">
    <location>
        <begin position="543"/>
        <end position="568"/>
    </location>
</feature>
<reference evidence="2 3" key="1">
    <citation type="submission" date="2018-09" db="EMBL/GenBank/DDBJ databases">
        <authorList>
            <person name="Peiro R."/>
            <person name="Begona"/>
            <person name="Cbmso G."/>
            <person name="Lopez M."/>
            <person name="Gonzalez S."/>
        </authorList>
    </citation>
    <scope>NUCLEOTIDE SEQUENCE [LARGE SCALE GENOMIC DNA]</scope>
</reference>
<name>A0A3P3Z849_LEIBR</name>
<feature type="domain" description="C2H2-type" evidence="1">
    <location>
        <begin position="510"/>
        <end position="530"/>
    </location>
</feature>
<dbReference type="PANTHER" id="PTHR11538">
    <property type="entry name" value="PHENYLALANYL-TRNA SYNTHETASE"/>
    <property type="match status" value="1"/>
</dbReference>